<feature type="compositionally biased region" description="Polar residues" evidence="1">
    <location>
        <begin position="100"/>
        <end position="109"/>
    </location>
</feature>
<accession>A0A9N8H9G6</accession>
<keyword evidence="3" id="KW-1185">Reference proteome</keyword>
<gene>
    <name evidence="2" type="ORF">SEMRO_253_G100040.1</name>
</gene>
<comment type="caution">
    <text evidence="2">The sequence shown here is derived from an EMBL/GenBank/DDBJ whole genome shotgun (WGS) entry which is preliminary data.</text>
</comment>
<feature type="region of interest" description="Disordered" evidence="1">
    <location>
        <begin position="46"/>
        <end position="121"/>
    </location>
</feature>
<evidence type="ECO:0000313" key="2">
    <source>
        <dbReference type="EMBL" id="CAB9506096.1"/>
    </source>
</evidence>
<dbReference type="Proteomes" id="UP001153069">
    <property type="component" value="Unassembled WGS sequence"/>
</dbReference>
<dbReference type="AlphaFoldDB" id="A0A9N8H9G6"/>
<feature type="compositionally biased region" description="Basic and acidic residues" evidence="1">
    <location>
        <begin position="75"/>
        <end position="91"/>
    </location>
</feature>
<evidence type="ECO:0000256" key="1">
    <source>
        <dbReference type="SAM" id="MobiDB-lite"/>
    </source>
</evidence>
<protein>
    <submittedName>
        <fullName evidence="2">Uncharacterized protein</fullName>
    </submittedName>
</protein>
<evidence type="ECO:0000313" key="3">
    <source>
        <dbReference type="Proteomes" id="UP001153069"/>
    </source>
</evidence>
<feature type="compositionally biased region" description="Polar residues" evidence="1">
    <location>
        <begin position="54"/>
        <end position="65"/>
    </location>
</feature>
<proteinExistence type="predicted"/>
<organism evidence="2 3">
    <name type="scientific">Seminavis robusta</name>
    <dbReference type="NCBI Taxonomy" id="568900"/>
    <lineage>
        <taxon>Eukaryota</taxon>
        <taxon>Sar</taxon>
        <taxon>Stramenopiles</taxon>
        <taxon>Ochrophyta</taxon>
        <taxon>Bacillariophyta</taxon>
        <taxon>Bacillariophyceae</taxon>
        <taxon>Bacillariophycidae</taxon>
        <taxon>Naviculales</taxon>
        <taxon>Naviculaceae</taxon>
        <taxon>Seminavis</taxon>
    </lineage>
</organism>
<reference evidence="2" key="1">
    <citation type="submission" date="2020-06" db="EMBL/GenBank/DDBJ databases">
        <authorList>
            <consortium name="Plant Systems Biology data submission"/>
        </authorList>
    </citation>
    <scope>NUCLEOTIDE SEQUENCE</scope>
    <source>
        <strain evidence="2">D6</strain>
    </source>
</reference>
<dbReference type="EMBL" id="CAICTM010000252">
    <property type="protein sequence ID" value="CAB9506096.1"/>
    <property type="molecule type" value="Genomic_DNA"/>
</dbReference>
<sequence length="121" mass="13259">MTMTRGLSVAIRCASTKAFSAGIKSRKHLIHHEPSKAHLQAATHLYRKEKGTRSPATDNRTTQGTVDSSVSAAVKDSHNNTDDPTESKRDGAPSLWRIGGTSQAYQESATAAWRNRKRNNK</sequence>
<name>A0A9N8H9G6_9STRA</name>